<dbReference type="AlphaFoldDB" id="A0A183ST68"/>
<proteinExistence type="predicted"/>
<gene>
    <name evidence="1" type="ORF">SSLN_LOCUS7416</name>
</gene>
<dbReference type="WBParaSite" id="SSLN_0000769401-mRNA-1">
    <property type="protein sequence ID" value="SSLN_0000769401-mRNA-1"/>
    <property type="gene ID" value="SSLN_0000769401"/>
</dbReference>
<evidence type="ECO:0000313" key="1">
    <source>
        <dbReference type="EMBL" id="VDL93801.1"/>
    </source>
</evidence>
<dbReference type="Proteomes" id="UP000275846">
    <property type="component" value="Unassembled WGS sequence"/>
</dbReference>
<protein>
    <submittedName>
        <fullName evidence="1 3">Uncharacterized protein</fullName>
    </submittedName>
</protein>
<reference evidence="3" key="1">
    <citation type="submission" date="2016-06" db="UniProtKB">
        <authorList>
            <consortium name="WormBaseParasite"/>
        </authorList>
    </citation>
    <scope>IDENTIFICATION</scope>
</reference>
<sequence>MNNFFKAIKAIHGPFINGPAPLLSSDGTTLLTEKSKILKRSAEHFRSVINCSSATSDAAIDRLCVEQPRIRITYRTDGRPPSIRRMQASMRVSTTTFYDLLFTVDCAPNIVTEEDMQTGIGLFAESCANFGLTIKQPPPSAEYNVP</sequence>
<evidence type="ECO:0000313" key="3">
    <source>
        <dbReference type="WBParaSite" id="SSLN_0000769401-mRNA-1"/>
    </source>
</evidence>
<evidence type="ECO:0000313" key="2">
    <source>
        <dbReference type="Proteomes" id="UP000275846"/>
    </source>
</evidence>
<organism evidence="3">
    <name type="scientific">Schistocephalus solidus</name>
    <name type="common">Tapeworm</name>
    <dbReference type="NCBI Taxonomy" id="70667"/>
    <lineage>
        <taxon>Eukaryota</taxon>
        <taxon>Metazoa</taxon>
        <taxon>Spiralia</taxon>
        <taxon>Lophotrochozoa</taxon>
        <taxon>Platyhelminthes</taxon>
        <taxon>Cestoda</taxon>
        <taxon>Eucestoda</taxon>
        <taxon>Diphyllobothriidea</taxon>
        <taxon>Diphyllobothriidae</taxon>
        <taxon>Schistocephalus</taxon>
    </lineage>
</organism>
<reference evidence="1 2" key="2">
    <citation type="submission" date="2018-11" db="EMBL/GenBank/DDBJ databases">
        <authorList>
            <consortium name="Pathogen Informatics"/>
        </authorList>
    </citation>
    <scope>NUCLEOTIDE SEQUENCE [LARGE SCALE GENOMIC DNA]</scope>
    <source>
        <strain evidence="1 2">NST_G2</strain>
    </source>
</reference>
<name>A0A183ST68_SCHSO</name>
<dbReference type="EMBL" id="UYSU01034134">
    <property type="protein sequence ID" value="VDL93801.1"/>
    <property type="molecule type" value="Genomic_DNA"/>
</dbReference>
<accession>A0A183ST68</accession>
<keyword evidence="2" id="KW-1185">Reference proteome</keyword>